<evidence type="ECO:0000313" key="2">
    <source>
        <dbReference type="Proteomes" id="UP000238916"/>
    </source>
</evidence>
<name>A0A2U3LR66_9FIRM</name>
<gene>
    <name evidence="1" type="ORF">SBF1_750019</name>
</gene>
<dbReference type="AlphaFoldDB" id="A0A2U3LR66"/>
<evidence type="ECO:0000313" key="1">
    <source>
        <dbReference type="EMBL" id="SPF54378.1"/>
    </source>
</evidence>
<accession>A0A2U3LR66</accession>
<protein>
    <submittedName>
        <fullName evidence="1">Uncharacterized protein</fullName>
    </submittedName>
</protein>
<organism evidence="1 2">
    <name type="scientific">Candidatus Desulfosporosinus infrequens</name>
    <dbReference type="NCBI Taxonomy" id="2043169"/>
    <lineage>
        <taxon>Bacteria</taxon>
        <taxon>Bacillati</taxon>
        <taxon>Bacillota</taxon>
        <taxon>Clostridia</taxon>
        <taxon>Eubacteriales</taxon>
        <taxon>Desulfitobacteriaceae</taxon>
        <taxon>Desulfosporosinus</taxon>
    </lineage>
</organism>
<proteinExistence type="predicted"/>
<reference evidence="2" key="1">
    <citation type="submission" date="2018-02" db="EMBL/GenBank/DDBJ databases">
        <authorList>
            <person name="Hausmann B."/>
        </authorList>
    </citation>
    <scope>NUCLEOTIDE SEQUENCE [LARGE SCALE GENOMIC DNA]</scope>
    <source>
        <strain evidence="2">Peat soil MAG SbF1</strain>
    </source>
</reference>
<sequence length="62" mass="7307">MDLSNAFKKKMFSKLLKFDLLALAVSALYNRYATKKNKKRNPMRLYTSSYFKDQIPRTGLKI</sequence>
<dbReference type="EMBL" id="OMOF01000723">
    <property type="protein sequence ID" value="SPF54378.1"/>
    <property type="molecule type" value="Genomic_DNA"/>
</dbReference>
<dbReference type="Proteomes" id="UP000238916">
    <property type="component" value="Unassembled WGS sequence"/>
</dbReference>